<feature type="transmembrane region" description="Helical" evidence="8">
    <location>
        <begin position="41"/>
        <end position="60"/>
    </location>
</feature>
<keyword evidence="4 8" id="KW-1003">Cell membrane</keyword>
<evidence type="ECO:0000313" key="9">
    <source>
        <dbReference type="EMBL" id="MBG3875952.1"/>
    </source>
</evidence>
<keyword evidence="5 8" id="KW-0812">Transmembrane</keyword>
<dbReference type="InterPro" id="IPR002781">
    <property type="entry name" value="TM_pro_TauE-like"/>
</dbReference>
<name>A0ABS0J1D7_9BACT</name>
<feature type="transmembrane region" description="Helical" evidence="8">
    <location>
        <begin position="127"/>
        <end position="145"/>
    </location>
</feature>
<dbReference type="Proteomes" id="UP001194469">
    <property type="component" value="Unassembled WGS sequence"/>
</dbReference>
<dbReference type="PANTHER" id="PTHR30269">
    <property type="entry name" value="TRANSMEMBRANE PROTEIN YFCA"/>
    <property type="match status" value="1"/>
</dbReference>
<feature type="transmembrane region" description="Helical" evidence="8">
    <location>
        <begin position="12"/>
        <end position="34"/>
    </location>
</feature>
<feature type="transmembrane region" description="Helical" evidence="8">
    <location>
        <begin position="194"/>
        <end position="214"/>
    </location>
</feature>
<evidence type="ECO:0000256" key="2">
    <source>
        <dbReference type="ARBA" id="ARBA00009142"/>
    </source>
</evidence>
<comment type="subcellular location">
    <subcellularLocation>
        <location evidence="1 8">Cell membrane</location>
        <topology evidence="1 8">Multi-pass membrane protein</topology>
    </subcellularLocation>
</comment>
<feature type="transmembrane region" description="Helical" evidence="8">
    <location>
        <begin position="72"/>
        <end position="90"/>
    </location>
</feature>
<evidence type="ECO:0000256" key="7">
    <source>
        <dbReference type="ARBA" id="ARBA00023136"/>
    </source>
</evidence>
<comment type="similarity">
    <text evidence="2 8">Belongs to the 4-toluene sulfonate uptake permease (TSUP) (TC 2.A.102) family.</text>
</comment>
<dbReference type="PANTHER" id="PTHR30269:SF37">
    <property type="entry name" value="MEMBRANE TRANSPORTER PROTEIN"/>
    <property type="match status" value="1"/>
</dbReference>
<dbReference type="InterPro" id="IPR052017">
    <property type="entry name" value="TSUP"/>
</dbReference>
<reference evidence="9 10" key="1">
    <citation type="submission" date="2019-08" db="EMBL/GenBank/DDBJ databases">
        <authorList>
            <person name="Luo N."/>
        </authorList>
    </citation>
    <scope>NUCLEOTIDE SEQUENCE [LARGE SCALE GENOMIC DNA]</scope>
    <source>
        <strain evidence="9 10">NCIMB 9442</strain>
    </source>
</reference>
<evidence type="ECO:0000256" key="4">
    <source>
        <dbReference type="ARBA" id="ARBA00022475"/>
    </source>
</evidence>
<feature type="transmembrane region" description="Helical" evidence="8">
    <location>
        <begin position="97"/>
        <end position="115"/>
    </location>
</feature>
<feature type="transmembrane region" description="Helical" evidence="8">
    <location>
        <begin position="226"/>
        <end position="243"/>
    </location>
</feature>
<accession>A0ABS0J1D7</accession>
<dbReference type="EMBL" id="VRYY01000055">
    <property type="protein sequence ID" value="MBG3875952.1"/>
    <property type="molecule type" value="Genomic_DNA"/>
</dbReference>
<evidence type="ECO:0000256" key="6">
    <source>
        <dbReference type="ARBA" id="ARBA00022989"/>
    </source>
</evidence>
<keyword evidence="7 8" id="KW-0472">Membrane</keyword>
<comment type="caution">
    <text evidence="9">The sequence shown here is derived from an EMBL/GenBank/DDBJ whole genome shotgun (WGS) entry which is preliminary data.</text>
</comment>
<keyword evidence="6 8" id="KW-1133">Transmembrane helix</keyword>
<organism evidence="9 10">
    <name type="scientific">Nitratidesulfovibrio oxamicus</name>
    <dbReference type="NCBI Taxonomy" id="32016"/>
    <lineage>
        <taxon>Bacteria</taxon>
        <taxon>Pseudomonadati</taxon>
        <taxon>Thermodesulfobacteriota</taxon>
        <taxon>Desulfovibrionia</taxon>
        <taxon>Desulfovibrionales</taxon>
        <taxon>Desulfovibrionaceae</taxon>
        <taxon>Nitratidesulfovibrio</taxon>
    </lineage>
</organism>
<gene>
    <name evidence="9" type="ORF">FVW20_02650</name>
</gene>
<dbReference type="Pfam" id="PF01925">
    <property type="entry name" value="TauE"/>
    <property type="match status" value="1"/>
</dbReference>
<sequence>MTEGLLIAMLGWWLGGFVNNAVGFGGALVALPVVALGNDMAVAVPASALIVLAVNVQMAWNYRHHLDRGIGVWPLILGGLPGAMAGVLLLRHIPDAGLRLGLGGLLVAYALWGLLCAKPGHRSLHGVWGAVAGFFSTSLGTAYGINGPSLAIYLSFRGGTLQQTKAALGVFFIVSGAIIVVAQTLAGVQSAETVLQFAASLPAVMLGGWAGISLSRRLPDGNMHGALYVMLLLMGANLIRQGMGA</sequence>
<proteinExistence type="inferred from homology"/>
<feature type="transmembrane region" description="Helical" evidence="8">
    <location>
        <begin position="166"/>
        <end position="188"/>
    </location>
</feature>
<keyword evidence="3" id="KW-0813">Transport</keyword>
<evidence type="ECO:0000313" key="10">
    <source>
        <dbReference type="Proteomes" id="UP001194469"/>
    </source>
</evidence>
<evidence type="ECO:0000256" key="5">
    <source>
        <dbReference type="ARBA" id="ARBA00022692"/>
    </source>
</evidence>
<evidence type="ECO:0000256" key="8">
    <source>
        <dbReference type="RuleBase" id="RU363041"/>
    </source>
</evidence>
<keyword evidence="10" id="KW-1185">Reference proteome</keyword>
<evidence type="ECO:0000256" key="3">
    <source>
        <dbReference type="ARBA" id="ARBA00022448"/>
    </source>
</evidence>
<evidence type="ECO:0000256" key="1">
    <source>
        <dbReference type="ARBA" id="ARBA00004651"/>
    </source>
</evidence>
<protein>
    <recommendedName>
        <fullName evidence="8">Probable membrane transporter protein</fullName>
    </recommendedName>
</protein>
<dbReference type="RefSeq" id="WP_196608176.1">
    <property type="nucleotide sequence ID" value="NZ_VRYY01000055.1"/>
</dbReference>